<dbReference type="EMBL" id="CP046056">
    <property type="protein sequence ID" value="QQD23816.1"/>
    <property type="molecule type" value="Genomic_DNA"/>
</dbReference>
<keyword evidence="5 8" id="KW-0812">Transmembrane</keyword>
<feature type="transmembrane region" description="Helical" evidence="9">
    <location>
        <begin position="316"/>
        <end position="334"/>
    </location>
</feature>
<keyword evidence="3 8" id="KW-0813">Transport</keyword>
<dbReference type="InterPro" id="IPR006043">
    <property type="entry name" value="NCS2"/>
</dbReference>
<accession>A0A9X7UZ39</accession>
<keyword evidence="7 8" id="KW-0472">Membrane</keyword>
<keyword evidence="11" id="KW-1185">Reference proteome</keyword>
<reference evidence="10 11" key="1">
    <citation type="submission" date="2019-11" db="EMBL/GenBank/DDBJ databases">
        <title>Venatorbacter sp. nov. a predator of Campylobacter and other Gram-negative bacteria.</title>
        <authorList>
            <person name="Saeedi A."/>
            <person name="Cummings N.J."/>
            <person name="Connerton I.F."/>
            <person name="Connerton P.L."/>
        </authorList>
    </citation>
    <scope>NUCLEOTIDE SEQUENCE [LARGE SCALE GENOMIC DNA]</scope>
    <source>
        <strain evidence="10">XL5</strain>
    </source>
</reference>
<dbReference type="AlphaFoldDB" id="A0A9X7UZ39"/>
<sequence>MLEKLFQLSRFGSNWRTEVLAGITTYLTMAYIIFVNPAMLADAGMDRGAVFVATCVAAAIGCLVMGLWANLPVALAPGMGLNAFFTYGVVLGMGYTWQAALGAVFLSGCLFILLSLFKVREWAINAIPDTLKKAIAAGIGTFLALIALKNAGIIVDHPATLVTLGDVTQFGPAMAILGFFLVIAFVQRNVPGAVMLAILLVTAAAIMFGKVEYHGVVSAPPSIAPTFMQMDLAAALDVAMLSVIFAFLFVDLFDTSGTLIAVTQRAGLIKEDGQVPRLKQALMADSTATVAGAVLGTSTTTSYVESAAGVAAGGRTGLTAVVVGVLFLLSIFFAPLAGMIPAYATAGAIFYVSILMLFTLKDVNWDDLTEAAPVGVVLLLTPLTFSIAHGITLGFITYALAKVLAGKTHELSGAVWVLSALLLLKVIFVR</sequence>
<feature type="transmembrane region" description="Helical" evidence="9">
    <location>
        <begin position="167"/>
        <end position="186"/>
    </location>
</feature>
<evidence type="ECO:0000313" key="11">
    <source>
        <dbReference type="Proteomes" id="UP000596074"/>
    </source>
</evidence>
<evidence type="ECO:0000256" key="7">
    <source>
        <dbReference type="ARBA" id="ARBA00023136"/>
    </source>
</evidence>
<evidence type="ECO:0000256" key="6">
    <source>
        <dbReference type="ARBA" id="ARBA00022989"/>
    </source>
</evidence>
<dbReference type="GO" id="GO:0005886">
    <property type="term" value="C:plasma membrane"/>
    <property type="evidence" value="ECO:0007669"/>
    <property type="project" value="UniProtKB-SubCell"/>
</dbReference>
<gene>
    <name evidence="10" type="ORF">GJQ55_04680</name>
</gene>
<dbReference type="InterPro" id="IPR026033">
    <property type="entry name" value="Azg-like_bact_archaea"/>
</dbReference>
<feature type="transmembrane region" description="Helical" evidence="9">
    <location>
        <begin position="233"/>
        <end position="253"/>
    </location>
</feature>
<feature type="transmembrane region" description="Helical" evidence="9">
    <location>
        <begin position="134"/>
        <end position="155"/>
    </location>
</feature>
<dbReference type="PANTHER" id="PTHR43337">
    <property type="entry name" value="XANTHINE/URACIL PERMEASE C887.17-RELATED"/>
    <property type="match status" value="1"/>
</dbReference>
<comment type="similarity">
    <text evidence="2 8">Belongs to the nucleobase:cation symporter-2 (NCS2) (TC 2.A.40) family. Azg-like subfamily.</text>
</comment>
<evidence type="ECO:0000256" key="8">
    <source>
        <dbReference type="PIRNR" id="PIRNR005353"/>
    </source>
</evidence>
<feature type="transmembrane region" description="Helical" evidence="9">
    <location>
        <begin position="372"/>
        <end position="401"/>
    </location>
</feature>
<feature type="transmembrane region" description="Helical" evidence="9">
    <location>
        <begin position="48"/>
        <end position="69"/>
    </location>
</feature>
<dbReference type="PANTHER" id="PTHR43337:SF1">
    <property type="entry name" value="XANTHINE_URACIL PERMEASE C887.17-RELATED"/>
    <property type="match status" value="1"/>
</dbReference>
<evidence type="ECO:0000256" key="4">
    <source>
        <dbReference type="ARBA" id="ARBA00022475"/>
    </source>
</evidence>
<name>A0A9X7UZ39_9GAMM</name>
<dbReference type="InterPro" id="IPR045018">
    <property type="entry name" value="Azg-like"/>
</dbReference>
<evidence type="ECO:0000256" key="2">
    <source>
        <dbReference type="ARBA" id="ARBA00005697"/>
    </source>
</evidence>
<feature type="transmembrane region" description="Helical" evidence="9">
    <location>
        <begin position="193"/>
        <end position="213"/>
    </location>
</feature>
<proteinExistence type="inferred from homology"/>
<evidence type="ECO:0000313" key="10">
    <source>
        <dbReference type="EMBL" id="QQD23816.1"/>
    </source>
</evidence>
<dbReference type="PIRSF" id="PIRSF005353">
    <property type="entry name" value="PbuG"/>
    <property type="match status" value="1"/>
</dbReference>
<evidence type="ECO:0000256" key="3">
    <source>
        <dbReference type="ARBA" id="ARBA00022448"/>
    </source>
</evidence>
<organism evidence="10 11">
    <name type="scientific">Venatoribacter cucullus</name>
    <dbReference type="NCBI Taxonomy" id="2661630"/>
    <lineage>
        <taxon>Bacteria</taxon>
        <taxon>Pseudomonadati</taxon>
        <taxon>Pseudomonadota</taxon>
        <taxon>Gammaproteobacteria</taxon>
        <taxon>Oceanospirillales</taxon>
        <taxon>Oceanospirillaceae</taxon>
        <taxon>Venatoribacter</taxon>
    </lineage>
</organism>
<evidence type="ECO:0000256" key="9">
    <source>
        <dbReference type="SAM" id="Phobius"/>
    </source>
</evidence>
<protein>
    <submittedName>
        <fullName evidence="10">NCS2 family permease</fullName>
    </submittedName>
</protein>
<keyword evidence="6 8" id="KW-1133">Transmembrane helix</keyword>
<dbReference type="KEGG" id="vcw:GJQ55_04680"/>
<evidence type="ECO:0000256" key="1">
    <source>
        <dbReference type="ARBA" id="ARBA00004651"/>
    </source>
</evidence>
<keyword evidence="4 8" id="KW-1003">Cell membrane</keyword>
<dbReference type="RefSeq" id="WP_228346357.1">
    <property type="nucleotide sequence ID" value="NZ_CP046056.1"/>
</dbReference>
<feature type="transmembrane region" description="Helical" evidence="9">
    <location>
        <begin position="340"/>
        <end position="360"/>
    </location>
</feature>
<dbReference type="Proteomes" id="UP000596074">
    <property type="component" value="Chromosome"/>
</dbReference>
<dbReference type="Pfam" id="PF00860">
    <property type="entry name" value="Xan_ur_permease"/>
    <property type="match status" value="1"/>
</dbReference>
<dbReference type="GO" id="GO:0015207">
    <property type="term" value="F:adenine transmembrane transporter activity"/>
    <property type="evidence" value="ECO:0007669"/>
    <property type="project" value="TreeGrafter"/>
</dbReference>
<feature type="transmembrane region" description="Helical" evidence="9">
    <location>
        <begin position="89"/>
        <end position="114"/>
    </location>
</feature>
<comment type="subcellular location">
    <subcellularLocation>
        <location evidence="1 8">Cell membrane</location>
        <topology evidence="1 8">Multi-pass membrane protein</topology>
    </subcellularLocation>
</comment>
<evidence type="ECO:0000256" key="5">
    <source>
        <dbReference type="ARBA" id="ARBA00022692"/>
    </source>
</evidence>
<feature type="transmembrane region" description="Helical" evidence="9">
    <location>
        <begin position="413"/>
        <end position="429"/>
    </location>
</feature>
<feature type="transmembrane region" description="Helical" evidence="9">
    <location>
        <begin position="20"/>
        <end position="41"/>
    </location>
</feature>